<sequence length="59" mass="6995">MTLQTYSANRGQDKAKAQRITTNGREFSLPFFFVSKYQVKRLLFCFKIRNFVSNNNLQK</sequence>
<dbReference type="EMBL" id="BK014831">
    <property type="protein sequence ID" value="DAD77706.1"/>
    <property type="molecule type" value="Genomic_DNA"/>
</dbReference>
<evidence type="ECO:0000313" key="1">
    <source>
        <dbReference type="EMBL" id="DAD77706.1"/>
    </source>
</evidence>
<proteinExistence type="predicted"/>
<name>A0A8S5M661_9CAUD</name>
<organism evidence="1">
    <name type="scientific">Siphoviridae sp. ctCOj19</name>
    <dbReference type="NCBI Taxonomy" id="2826193"/>
    <lineage>
        <taxon>Viruses</taxon>
        <taxon>Duplodnaviria</taxon>
        <taxon>Heunggongvirae</taxon>
        <taxon>Uroviricota</taxon>
        <taxon>Caudoviricetes</taxon>
    </lineage>
</organism>
<accession>A0A8S5M661</accession>
<protein>
    <submittedName>
        <fullName evidence="1">Uncharacterized protein</fullName>
    </submittedName>
</protein>
<reference evidence="1" key="1">
    <citation type="journal article" date="2021" name="Proc. Natl. Acad. Sci. U.S.A.">
        <title>A Catalog of Tens of Thousands of Viruses from Human Metagenomes Reveals Hidden Associations with Chronic Diseases.</title>
        <authorList>
            <person name="Tisza M.J."/>
            <person name="Buck C.B."/>
        </authorList>
    </citation>
    <scope>NUCLEOTIDE SEQUENCE</scope>
    <source>
        <strain evidence="1">CtCOj19</strain>
    </source>
</reference>